<evidence type="ECO:0000256" key="2">
    <source>
        <dbReference type="ARBA" id="ARBA00023015"/>
    </source>
</evidence>
<dbReference type="InterPro" id="IPR005119">
    <property type="entry name" value="LysR_subst-bd"/>
</dbReference>
<accession>A0A9Q8YFH4</accession>
<dbReference type="EMBL" id="CP098809">
    <property type="protein sequence ID" value="USJ27962.1"/>
    <property type="molecule type" value="Genomic_DNA"/>
</dbReference>
<evidence type="ECO:0000256" key="1">
    <source>
        <dbReference type="ARBA" id="ARBA00009437"/>
    </source>
</evidence>
<name>A0A9Q8YFH4_ENSAD</name>
<dbReference type="SUPFAM" id="SSF53850">
    <property type="entry name" value="Periplasmic binding protein-like II"/>
    <property type="match status" value="1"/>
</dbReference>
<comment type="similarity">
    <text evidence="1">Belongs to the LysR transcriptional regulatory family.</text>
</comment>
<dbReference type="RefSeq" id="WP_252161314.1">
    <property type="nucleotide sequence ID" value="NZ_CP098809.1"/>
</dbReference>
<gene>
    <name evidence="6" type="ORF">NE863_29270</name>
</gene>
<dbReference type="PANTHER" id="PTHR30346:SF0">
    <property type="entry name" value="HCA OPERON TRANSCRIPTIONAL ACTIVATOR HCAR"/>
    <property type="match status" value="1"/>
</dbReference>
<evidence type="ECO:0000313" key="7">
    <source>
        <dbReference type="Proteomes" id="UP001055460"/>
    </source>
</evidence>
<evidence type="ECO:0000256" key="4">
    <source>
        <dbReference type="ARBA" id="ARBA00023163"/>
    </source>
</evidence>
<dbReference type="Pfam" id="PF00126">
    <property type="entry name" value="HTH_1"/>
    <property type="match status" value="1"/>
</dbReference>
<evidence type="ECO:0000256" key="3">
    <source>
        <dbReference type="ARBA" id="ARBA00023125"/>
    </source>
</evidence>
<sequence length="296" mass="32647">MELRQLSFFVAVAEELHFNRAAARMCIAQPALSAHIQALEKELGVRLLDRSTRRVELTRAGEAFYDRVVRIIGDVGLSMDVARSVAGKAARTIKIGTVYPATVGVLPAFLSRIGRKFPDVALHVRSGSTSDIIRGLENGQINLGFIRPVENIGSLRFFSIAHERYLLAVGKTSPLALRSEIDIEDLRGEKIIAFSRQNLSYSERYFSEMFETHGLTGNITYSCDDTFSLVSLVSAGLGIGFAPEWTNDLPNRGFELRPVRGVDLKVGLGVAWNKEDPTASRDDIIDIARSLARPGR</sequence>
<dbReference type="InterPro" id="IPR000847">
    <property type="entry name" value="LysR_HTH_N"/>
</dbReference>
<dbReference type="InterPro" id="IPR036390">
    <property type="entry name" value="WH_DNA-bd_sf"/>
</dbReference>
<dbReference type="GO" id="GO:0003700">
    <property type="term" value="F:DNA-binding transcription factor activity"/>
    <property type="evidence" value="ECO:0007669"/>
    <property type="project" value="InterPro"/>
</dbReference>
<organism evidence="6 7">
    <name type="scientific">Ensifer adhaerens</name>
    <name type="common">Sinorhizobium morelense</name>
    <dbReference type="NCBI Taxonomy" id="106592"/>
    <lineage>
        <taxon>Bacteria</taxon>
        <taxon>Pseudomonadati</taxon>
        <taxon>Pseudomonadota</taxon>
        <taxon>Alphaproteobacteria</taxon>
        <taxon>Hyphomicrobiales</taxon>
        <taxon>Rhizobiaceae</taxon>
        <taxon>Sinorhizobium/Ensifer group</taxon>
        <taxon>Ensifer</taxon>
    </lineage>
</organism>
<dbReference type="GO" id="GO:0003677">
    <property type="term" value="F:DNA binding"/>
    <property type="evidence" value="ECO:0007669"/>
    <property type="project" value="UniProtKB-KW"/>
</dbReference>
<geneLocation type="plasmid" evidence="6 7">
    <name>pB</name>
</geneLocation>
<proteinExistence type="inferred from homology"/>
<protein>
    <submittedName>
        <fullName evidence="6">LysR family transcriptional regulator</fullName>
    </submittedName>
</protein>
<keyword evidence="2" id="KW-0805">Transcription regulation</keyword>
<dbReference type="GO" id="GO:0032993">
    <property type="term" value="C:protein-DNA complex"/>
    <property type="evidence" value="ECO:0007669"/>
    <property type="project" value="TreeGrafter"/>
</dbReference>
<dbReference type="PROSITE" id="PS50931">
    <property type="entry name" value="HTH_LYSR"/>
    <property type="match status" value="1"/>
</dbReference>
<keyword evidence="6" id="KW-0614">Plasmid</keyword>
<dbReference type="CDD" id="cd08414">
    <property type="entry name" value="PBP2_LTTR_aromatics_like"/>
    <property type="match status" value="1"/>
</dbReference>
<dbReference type="Gene3D" id="1.10.10.10">
    <property type="entry name" value="Winged helix-like DNA-binding domain superfamily/Winged helix DNA-binding domain"/>
    <property type="match status" value="1"/>
</dbReference>
<evidence type="ECO:0000313" key="6">
    <source>
        <dbReference type="EMBL" id="USJ27962.1"/>
    </source>
</evidence>
<dbReference type="AlphaFoldDB" id="A0A9Q8YFH4"/>
<dbReference type="Proteomes" id="UP001055460">
    <property type="component" value="Plasmid pB"/>
</dbReference>
<dbReference type="Gene3D" id="3.40.190.10">
    <property type="entry name" value="Periplasmic binding protein-like II"/>
    <property type="match status" value="2"/>
</dbReference>
<reference evidence="6" key="1">
    <citation type="submission" date="2022-06" db="EMBL/GenBank/DDBJ databases">
        <title>Physiological and biochemical characterization and genomic elucidation of a strain of the genus Ensifer adhaerens M8 that combines arsenic oxidation and chromium reduction.</title>
        <authorList>
            <person name="Li X."/>
            <person name="Yu c."/>
        </authorList>
    </citation>
    <scope>NUCLEOTIDE SEQUENCE</scope>
    <source>
        <strain evidence="6">M8</strain>
        <plasmid evidence="6">pB</plasmid>
    </source>
</reference>
<dbReference type="FunFam" id="1.10.10.10:FF:000001">
    <property type="entry name" value="LysR family transcriptional regulator"/>
    <property type="match status" value="1"/>
</dbReference>
<dbReference type="Pfam" id="PF03466">
    <property type="entry name" value="LysR_substrate"/>
    <property type="match status" value="1"/>
</dbReference>
<dbReference type="InterPro" id="IPR036388">
    <property type="entry name" value="WH-like_DNA-bd_sf"/>
</dbReference>
<feature type="domain" description="HTH lysR-type" evidence="5">
    <location>
        <begin position="1"/>
        <end position="58"/>
    </location>
</feature>
<keyword evidence="3" id="KW-0238">DNA-binding</keyword>
<dbReference type="SUPFAM" id="SSF46785">
    <property type="entry name" value="Winged helix' DNA-binding domain"/>
    <property type="match status" value="1"/>
</dbReference>
<dbReference type="PRINTS" id="PR00039">
    <property type="entry name" value="HTHLYSR"/>
</dbReference>
<dbReference type="PANTHER" id="PTHR30346">
    <property type="entry name" value="TRANSCRIPTIONAL DUAL REGULATOR HCAR-RELATED"/>
    <property type="match status" value="1"/>
</dbReference>
<keyword evidence="4" id="KW-0804">Transcription</keyword>
<evidence type="ECO:0000259" key="5">
    <source>
        <dbReference type="PROSITE" id="PS50931"/>
    </source>
</evidence>